<protein>
    <submittedName>
        <fullName evidence="4">Helix-turn-helix domain-containing protein</fullName>
    </submittedName>
</protein>
<evidence type="ECO:0000313" key="4">
    <source>
        <dbReference type="EMBL" id="MFC4356646.1"/>
    </source>
</evidence>
<keyword evidence="5" id="KW-1185">Reference proteome</keyword>
<accession>A0ABD5P818</accession>
<dbReference type="AlphaFoldDB" id="A0ABD5P818"/>
<evidence type="ECO:0000259" key="3">
    <source>
        <dbReference type="Pfam" id="PF04967"/>
    </source>
</evidence>
<evidence type="ECO:0000256" key="1">
    <source>
        <dbReference type="ARBA" id="ARBA00023015"/>
    </source>
</evidence>
<dbReference type="RefSeq" id="WP_267625084.1">
    <property type="nucleotide sequence ID" value="NZ_JAODIW010000010.1"/>
</dbReference>
<organism evidence="4 5">
    <name type="scientific">Halobium salinum</name>
    <dbReference type="NCBI Taxonomy" id="1364940"/>
    <lineage>
        <taxon>Archaea</taxon>
        <taxon>Methanobacteriati</taxon>
        <taxon>Methanobacteriota</taxon>
        <taxon>Stenosarchaea group</taxon>
        <taxon>Halobacteria</taxon>
        <taxon>Halobacteriales</taxon>
        <taxon>Haloferacaceae</taxon>
        <taxon>Halobium</taxon>
    </lineage>
</organism>
<evidence type="ECO:0000256" key="2">
    <source>
        <dbReference type="ARBA" id="ARBA00023163"/>
    </source>
</evidence>
<keyword evidence="1" id="KW-0805">Transcription regulation</keyword>
<sequence length="68" mass="8029">MSDEDPRRRTQKELIREAVEAGYFAVPREVSLTELSERLGMTDREAKRELNRALDEYLRENLFDDGLQ</sequence>
<gene>
    <name evidence="4" type="ORF">ACFO0N_01645</name>
</gene>
<keyword evidence="2" id="KW-0804">Transcription</keyword>
<name>A0ABD5P818_9EURY</name>
<evidence type="ECO:0000313" key="5">
    <source>
        <dbReference type="Proteomes" id="UP001595921"/>
    </source>
</evidence>
<dbReference type="Proteomes" id="UP001595921">
    <property type="component" value="Unassembled WGS sequence"/>
</dbReference>
<dbReference type="EMBL" id="JBHSDS010000002">
    <property type="protein sequence ID" value="MFC4356646.1"/>
    <property type="molecule type" value="Genomic_DNA"/>
</dbReference>
<proteinExistence type="predicted"/>
<dbReference type="InterPro" id="IPR007050">
    <property type="entry name" value="HTH_bacterioopsin"/>
</dbReference>
<comment type="caution">
    <text evidence="4">The sequence shown here is derived from an EMBL/GenBank/DDBJ whole genome shotgun (WGS) entry which is preliminary data.</text>
</comment>
<feature type="domain" description="HTH bat-type" evidence="3">
    <location>
        <begin position="11"/>
        <end position="54"/>
    </location>
</feature>
<reference evidence="4 5" key="1">
    <citation type="journal article" date="2019" name="Int. J. Syst. Evol. Microbiol.">
        <title>The Global Catalogue of Microorganisms (GCM) 10K type strain sequencing project: providing services to taxonomists for standard genome sequencing and annotation.</title>
        <authorList>
            <consortium name="The Broad Institute Genomics Platform"/>
            <consortium name="The Broad Institute Genome Sequencing Center for Infectious Disease"/>
            <person name="Wu L."/>
            <person name="Ma J."/>
        </authorList>
    </citation>
    <scope>NUCLEOTIDE SEQUENCE [LARGE SCALE GENOMIC DNA]</scope>
    <source>
        <strain evidence="4 5">CGMCC 1.12553</strain>
    </source>
</reference>
<dbReference type="Pfam" id="PF04967">
    <property type="entry name" value="HTH_10"/>
    <property type="match status" value="1"/>
</dbReference>